<dbReference type="AlphaFoldDB" id="A0A7R9KE76"/>
<accession>A0A7R9KE76</accession>
<feature type="region of interest" description="Disordered" evidence="1">
    <location>
        <begin position="738"/>
        <end position="770"/>
    </location>
</feature>
<feature type="region of interest" description="Disordered" evidence="1">
    <location>
        <begin position="158"/>
        <end position="240"/>
    </location>
</feature>
<evidence type="ECO:0000313" key="2">
    <source>
        <dbReference type="EMBL" id="CAD7620238.1"/>
    </source>
</evidence>
<protein>
    <submittedName>
        <fullName evidence="2">Uncharacterized protein</fullName>
    </submittedName>
</protein>
<feature type="compositionally biased region" description="Basic residues" evidence="1">
    <location>
        <begin position="743"/>
        <end position="757"/>
    </location>
</feature>
<keyword evidence="3" id="KW-1185">Reference proteome</keyword>
<dbReference type="OrthoDB" id="10484829at2759"/>
<reference evidence="2" key="1">
    <citation type="submission" date="2020-11" db="EMBL/GenBank/DDBJ databases">
        <authorList>
            <person name="Tran Van P."/>
        </authorList>
    </citation>
    <scope>NUCLEOTIDE SEQUENCE</scope>
</reference>
<feature type="region of interest" description="Disordered" evidence="1">
    <location>
        <begin position="663"/>
        <end position="697"/>
    </location>
</feature>
<gene>
    <name evidence="2" type="ORF">OSB1V03_LOCUS732</name>
</gene>
<evidence type="ECO:0000313" key="3">
    <source>
        <dbReference type="Proteomes" id="UP000759131"/>
    </source>
</evidence>
<feature type="compositionally biased region" description="Polar residues" evidence="1">
    <location>
        <begin position="224"/>
        <end position="235"/>
    </location>
</feature>
<feature type="compositionally biased region" description="Basic and acidic residues" evidence="1">
    <location>
        <begin position="759"/>
        <end position="770"/>
    </location>
</feature>
<dbReference type="EMBL" id="CAJPIZ010000174">
    <property type="protein sequence ID" value="CAG2100668.1"/>
    <property type="molecule type" value="Genomic_DNA"/>
</dbReference>
<dbReference type="Proteomes" id="UP000759131">
    <property type="component" value="Unassembled WGS sequence"/>
</dbReference>
<feature type="compositionally biased region" description="Low complexity" evidence="1">
    <location>
        <begin position="203"/>
        <end position="222"/>
    </location>
</feature>
<dbReference type="EMBL" id="OC854749">
    <property type="protein sequence ID" value="CAD7620238.1"/>
    <property type="molecule type" value="Genomic_DNA"/>
</dbReference>
<organism evidence="2">
    <name type="scientific">Medioppia subpectinata</name>
    <dbReference type="NCBI Taxonomy" id="1979941"/>
    <lineage>
        <taxon>Eukaryota</taxon>
        <taxon>Metazoa</taxon>
        <taxon>Ecdysozoa</taxon>
        <taxon>Arthropoda</taxon>
        <taxon>Chelicerata</taxon>
        <taxon>Arachnida</taxon>
        <taxon>Acari</taxon>
        <taxon>Acariformes</taxon>
        <taxon>Sarcoptiformes</taxon>
        <taxon>Oribatida</taxon>
        <taxon>Brachypylina</taxon>
        <taxon>Oppioidea</taxon>
        <taxon>Oppiidae</taxon>
        <taxon>Medioppia</taxon>
    </lineage>
</organism>
<sequence length="770" mass="86406">MSSATMMSSAPKSVRVANTRIVETNSSGIVTIVIDDDDHYRHTAVDDHFSDTNSYDECSPSAATAPTGRPHIGVRSPVCTPGSPKFINSENSQNILIKENKTNVIVVNSGGGNTGLGFTSPHFRSGQLCLSPSTSCCSPHTDVRTHHNIVAKQQTHYVVVNKPKPPSTATSTSTTSSPMTSSMSSSSPFSPKLSPNKLRLWQPNNASTPATAAGAPTTPRSPQVLVSTRSRSQTACLPPEDVESDCMDDRMFFKYLNLIPRRESMTKTELTLRIEWPLRKVTRIPKPETDSNGKILLANFKLIREPIKSTPDMKQVLSERKVQWYREAQQYNERLQRFKQNLPRNLEVRHKCQSDLEGLHKRLMAEKSRLNVDEEKYRRLKTVEQNQRLHKEELIQELEGYTNAFEISSLMGRRVRLSSDNSSLNPLQIFNLNIRNENYCNQLKTIRDLIAATVPQNAKLSTRITRSNTGFAGIDKMWGPRSESHEYSFTRKQRLERYQRLETGLNWKSRLVKKHCKSIDVEVDKITRCPCCLELVEPEWGHSCRDSDEESIAGDISSINGSEFGVQSENTFNDDEVISTNSEVVTIGNVVCYECGRQDCLGNCVDFNGTTVTQISITEPSAVHSSVAAPIIVFSANEGLLPVKSEIEDKIMVQKVPILYDKSNNHSHSRRSDSIPIKRINDQSLRSAADKSAEPMESDDDIVIINEVRSEPHIIGSSPRPLKRMGEPVVIKFLPSNTDTKPSIKRKFSDKRLRSHSRTNSDEIIVKKIK</sequence>
<evidence type="ECO:0000256" key="1">
    <source>
        <dbReference type="SAM" id="MobiDB-lite"/>
    </source>
</evidence>
<feature type="compositionally biased region" description="Low complexity" evidence="1">
    <location>
        <begin position="167"/>
        <end position="195"/>
    </location>
</feature>
<proteinExistence type="predicted"/>
<name>A0A7R9KE76_9ACAR</name>